<proteinExistence type="predicted"/>
<sequence>MSWRSASDAAHPRALGSRIKGARGFDMNGQGRVARAVLEHARAVDDGRNADEVRQPMLHAGGGAKVELENAIRAQPLKRRPARP</sequence>
<organism evidence="1 2">
    <name type="scientific">Chelatococcus reniformis</name>
    <dbReference type="NCBI Taxonomy" id="1494448"/>
    <lineage>
        <taxon>Bacteria</taxon>
        <taxon>Pseudomonadati</taxon>
        <taxon>Pseudomonadota</taxon>
        <taxon>Alphaproteobacteria</taxon>
        <taxon>Hyphomicrobiales</taxon>
        <taxon>Chelatococcaceae</taxon>
        <taxon>Chelatococcus</taxon>
    </lineage>
</organism>
<keyword evidence="2" id="KW-1185">Reference proteome</keyword>
<dbReference type="EMBL" id="BMGG01000015">
    <property type="protein sequence ID" value="GGC93809.1"/>
    <property type="molecule type" value="Genomic_DNA"/>
</dbReference>
<protein>
    <submittedName>
        <fullName evidence="1">Uncharacterized protein</fullName>
    </submittedName>
</protein>
<evidence type="ECO:0000313" key="2">
    <source>
        <dbReference type="Proteomes" id="UP000637002"/>
    </source>
</evidence>
<comment type="caution">
    <text evidence="1">The sequence shown here is derived from an EMBL/GenBank/DDBJ whole genome shotgun (WGS) entry which is preliminary data.</text>
</comment>
<name>A0A916XQ02_9HYPH</name>
<dbReference type="Proteomes" id="UP000637002">
    <property type="component" value="Unassembled WGS sequence"/>
</dbReference>
<reference evidence="1" key="1">
    <citation type="journal article" date="2014" name="Int. J. Syst. Evol. Microbiol.">
        <title>Complete genome sequence of Corynebacterium casei LMG S-19264T (=DSM 44701T), isolated from a smear-ripened cheese.</title>
        <authorList>
            <consortium name="US DOE Joint Genome Institute (JGI-PGF)"/>
            <person name="Walter F."/>
            <person name="Albersmeier A."/>
            <person name="Kalinowski J."/>
            <person name="Ruckert C."/>
        </authorList>
    </citation>
    <scope>NUCLEOTIDE SEQUENCE</scope>
    <source>
        <strain evidence="1">CGMCC 1.12919</strain>
    </source>
</reference>
<gene>
    <name evidence="1" type="ORF">GCM10010994_59500</name>
</gene>
<evidence type="ECO:0000313" key="1">
    <source>
        <dbReference type="EMBL" id="GGC93809.1"/>
    </source>
</evidence>
<dbReference type="AlphaFoldDB" id="A0A916XQ02"/>
<accession>A0A916XQ02</accession>
<reference evidence="1" key="2">
    <citation type="submission" date="2020-09" db="EMBL/GenBank/DDBJ databases">
        <authorList>
            <person name="Sun Q."/>
            <person name="Zhou Y."/>
        </authorList>
    </citation>
    <scope>NUCLEOTIDE SEQUENCE</scope>
    <source>
        <strain evidence="1">CGMCC 1.12919</strain>
    </source>
</reference>